<dbReference type="GO" id="GO:0016787">
    <property type="term" value="F:hydrolase activity"/>
    <property type="evidence" value="ECO:0007669"/>
    <property type="project" value="UniProtKB-KW"/>
</dbReference>
<evidence type="ECO:0000256" key="14">
    <source>
        <dbReference type="ARBA" id="ARBA00025494"/>
    </source>
</evidence>
<protein>
    <recommendedName>
        <fullName evidence="15">Ribonuclease T2-like</fullName>
        <ecNumber evidence="4">4.6.1.19</ecNumber>
    </recommendedName>
</protein>
<keyword evidence="5" id="KW-0963">Cytoplasm</keyword>
<dbReference type="OrthoDB" id="435754at2759"/>
<evidence type="ECO:0000313" key="22">
    <source>
        <dbReference type="Proteomes" id="UP000799537"/>
    </source>
</evidence>
<proteinExistence type="inferred from homology"/>
<sequence>MPSVRCFSGFALTALGAAQSVLGLGLKSPVARQDEQGNSATCSSPQLSCHNTSAVQDLCCFNSPGGSLLQTQFWDTNPATGPDDSWTIHGLWPDNCDGTYEANCDDDRAYTNITAILNSFGKQDLVDYMNTYWTSNSGSAETFWEHEWGKHGTCISTLDPDCYTSYKPTEEVPDFFERTVALFKDLPSYTWLSDAGITPSSSKTYTLSAIQSALAKNHGGYTPYVGCASGALDELWYFYNTRGSVQTGTFEAAESLTKSNCPSSGIKYLPKNGGSSPSPTTTTTAPGSGPTGSFSGSGYLNVVSGGSQNGCIISAGTWYTSGTCATFTAASSGSGFTLKSSKGNCGVQSGLFTCGSGVSSTVFTSSNGNLLYSGSSAFSTDSAPSGSTQAKVYSGSGHATKFTITWESK</sequence>
<gene>
    <name evidence="21" type="ORF">M409DRAFT_20116</name>
</gene>
<evidence type="ECO:0000256" key="16">
    <source>
        <dbReference type="PIRSR" id="PIRSR633697-1"/>
    </source>
</evidence>
<name>A0A6A6CRI6_ZASCE</name>
<evidence type="ECO:0000256" key="1">
    <source>
        <dbReference type="ARBA" id="ARBA00004410"/>
    </source>
</evidence>
<dbReference type="GO" id="GO:0005576">
    <property type="term" value="C:extracellular region"/>
    <property type="evidence" value="ECO:0007669"/>
    <property type="project" value="TreeGrafter"/>
</dbReference>
<evidence type="ECO:0000256" key="12">
    <source>
        <dbReference type="ARBA" id="ARBA00023180"/>
    </source>
</evidence>
<keyword evidence="12" id="KW-0325">Glycoprotein</keyword>
<feature type="chain" id="PRO_5025581561" description="Ribonuclease T2-like" evidence="19">
    <location>
        <begin position="24"/>
        <end position="409"/>
    </location>
</feature>
<feature type="active site" evidence="16">
    <location>
        <position position="89"/>
    </location>
</feature>
<dbReference type="SUPFAM" id="SSF55895">
    <property type="entry name" value="Ribonuclease Rh-like"/>
    <property type="match status" value="1"/>
</dbReference>
<keyword evidence="22" id="KW-1185">Reference proteome</keyword>
<dbReference type="InterPro" id="IPR033697">
    <property type="entry name" value="Ribonuclease_T2_eukaryotic"/>
</dbReference>
<dbReference type="Pfam" id="PF00445">
    <property type="entry name" value="Ribonuclease_T2"/>
    <property type="match status" value="1"/>
</dbReference>
<comment type="similarity">
    <text evidence="3 17">Belongs to the RNase T2 family.</text>
</comment>
<dbReference type="CDD" id="cd01061">
    <property type="entry name" value="RNase_T2_euk"/>
    <property type="match status" value="1"/>
</dbReference>
<feature type="active site" evidence="16">
    <location>
        <position position="147"/>
    </location>
</feature>
<dbReference type="GO" id="GO:0003723">
    <property type="term" value="F:RNA binding"/>
    <property type="evidence" value="ECO:0007669"/>
    <property type="project" value="InterPro"/>
</dbReference>
<feature type="signal peptide" evidence="19">
    <location>
        <begin position="1"/>
        <end position="23"/>
    </location>
</feature>
<feature type="region of interest" description="Disordered" evidence="18">
    <location>
        <begin position="269"/>
        <end position="290"/>
    </location>
</feature>
<evidence type="ECO:0000256" key="13">
    <source>
        <dbReference type="ARBA" id="ARBA00023239"/>
    </source>
</evidence>
<feature type="compositionally biased region" description="Low complexity" evidence="18">
    <location>
        <begin position="273"/>
        <end position="290"/>
    </location>
</feature>
<dbReference type="GeneID" id="54558512"/>
<evidence type="ECO:0000256" key="10">
    <source>
        <dbReference type="ARBA" id="ARBA00022801"/>
    </source>
</evidence>
<feature type="active site" evidence="16">
    <location>
        <position position="151"/>
    </location>
</feature>
<comment type="subcellular location">
    <subcellularLocation>
        <location evidence="2">Cytoplasm</location>
    </subcellularLocation>
    <subcellularLocation>
        <location evidence="1">Vacuole lumen</location>
    </subcellularLocation>
</comment>
<evidence type="ECO:0000313" key="21">
    <source>
        <dbReference type="EMBL" id="KAF2169701.1"/>
    </source>
</evidence>
<evidence type="ECO:0000256" key="3">
    <source>
        <dbReference type="ARBA" id="ARBA00007469"/>
    </source>
</evidence>
<dbReference type="PANTHER" id="PTHR11240">
    <property type="entry name" value="RIBONUCLEASE T2"/>
    <property type="match status" value="1"/>
</dbReference>
<keyword evidence="11" id="KW-1015">Disulfide bond</keyword>
<keyword evidence="13" id="KW-0456">Lyase</keyword>
<dbReference type="EMBL" id="ML993587">
    <property type="protein sequence ID" value="KAF2169701.1"/>
    <property type="molecule type" value="Genomic_DNA"/>
</dbReference>
<evidence type="ECO:0000256" key="18">
    <source>
        <dbReference type="SAM" id="MobiDB-lite"/>
    </source>
</evidence>
<dbReference type="AlphaFoldDB" id="A0A6A6CRI6"/>
<dbReference type="RefSeq" id="XP_033670590.1">
    <property type="nucleotide sequence ID" value="XM_033805240.1"/>
</dbReference>
<feature type="domain" description="RNase T2-like C-terminal" evidence="20">
    <location>
        <begin position="293"/>
        <end position="407"/>
    </location>
</feature>
<dbReference type="Pfam" id="PF25488">
    <property type="entry name" value="RNaseT2L_C"/>
    <property type="match status" value="1"/>
</dbReference>
<evidence type="ECO:0000256" key="19">
    <source>
        <dbReference type="SAM" id="SignalP"/>
    </source>
</evidence>
<dbReference type="InterPro" id="IPR033130">
    <property type="entry name" value="RNase_T2_His_AS_2"/>
</dbReference>
<comment type="function">
    <text evidence="14">Rnase which modulates cell survival under stress conditions. Released from the vacuole to the cytoplasm during stress to promote tRNA and rRNA cleavage and to activate separately a downstream pathway that promotes cell death. Involved in cell size, vacuolar morphology and growth at high temperatures and high salt concentration.</text>
</comment>
<organism evidence="21 22">
    <name type="scientific">Zasmidium cellare ATCC 36951</name>
    <dbReference type="NCBI Taxonomy" id="1080233"/>
    <lineage>
        <taxon>Eukaryota</taxon>
        <taxon>Fungi</taxon>
        <taxon>Dikarya</taxon>
        <taxon>Ascomycota</taxon>
        <taxon>Pezizomycotina</taxon>
        <taxon>Dothideomycetes</taxon>
        <taxon>Dothideomycetidae</taxon>
        <taxon>Mycosphaerellales</taxon>
        <taxon>Mycosphaerellaceae</taxon>
        <taxon>Zasmidium</taxon>
    </lineage>
</organism>
<dbReference type="InterPro" id="IPR057328">
    <property type="entry name" value="RNaseT2L_C"/>
</dbReference>
<evidence type="ECO:0000256" key="11">
    <source>
        <dbReference type="ARBA" id="ARBA00023157"/>
    </source>
</evidence>
<evidence type="ECO:0000256" key="8">
    <source>
        <dbReference type="ARBA" id="ARBA00022729"/>
    </source>
</evidence>
<dbReference type="Proteomes" id="UP000799537">
    <property type="component" value="Unassembled WGS sequence"/>
</dbReference>
<dbReference type="GO" id="GO:0033897">
    <property type="term" value="F:ribonuclease T2 activity"/>
    <property type="evidence" value="ECO:0007669"/>
    <property type="project" value="UniProtKB-EC"/>
</dbReference>
<evidence type="ECO:0000256" key="17">
    <source>
        <dbReference type="RuleBase" id="RU004328"/>
    </source>
</evidence>
<dbReference type="PROSITE" id="PS00531">
    <property type="entry name" value="RNASE_T2_2"/>
    <property type="match status" value="1"/>
</dbReference>
<keyword evidence="6" id="KW-0926">Vacuole</keyword>
<evidence type="ECO:0000256" key="2">
    <source>
        <dbReference type="ARBA" id="ARBA00004496"/>
    </source>
</evidence>
<evidence type="ECO:0000256" key="6">
    <source>
        <dbReference type="ARBA" id="ARBA00022554"/>
    </source>
</evidence>
<keyword evidence="10" id="KW-0378">Hydrolase</keyword>
<dbReference type="FunFam" id="3.90.730.10:FF:000004">
    <property type="entry name" value="Ribonuclease T2-like"/>
    <property type="match status" value="1"/>
</dbReference>
<evidence type="ECO:0000256" key="5">
    <source>
        <dbReference type="ARBA" id="ARBA00022490"/>
    </source>
</evidence>
<evidence type="ECO:0000259" key="20">
    <source>
        <dbReference type="Pfam" id="PF25488"/>
    </source>
</evidence>
<evidence type="ECO:0000256" key="15">
    <source>
        <dbReference type="ARBA" id="ARBA00071169"/>
    </source>
</evidence>
<dbReference type="Gene3D" id="3.90.730.10">
    <property type="entry name" value="Ribonuclease T2-like"/>
    <property type="match status" value="1"/>
</dbReference>
<dbReference type="InterPro" id="IPR018188">
    <property type="entry name" value="RNase_T2_His_AS_1"/>
</dbReference>
<reference evidence="21" key="1">
    <citation type="journal article" date="2020" name="Stud. Mycol.">
        <title>101 Dothideomycetes genomes: a test case for predicting lifestyles and emergence of pathogens.</title>
        <authorList>
            <person name="Haridas S."/>
            <person name="Albert R."/>
            <person name="Binder M."/>
            <person name="Bloem J."/>
            <person name="Labutti K."/>
            <person name="Salamov A."/>
            <person name="Andreopoulos B."/>
            <person name="Baker S."/>
            <person name="Barry K."/>
            <person name="Bills G."/>
            <person name="Bluhm B."/>
            <person name="Cannon C."/>
            <person name="Castanera R."/>
            <person name="Culley D."/>
            <person name="Daum C."/>
            <person name="Ezra D."/>
            <person name="Gonzalez J."/>
            <person name="Henrissat B."/>
            <person name="Kuo A."/>
            <person name="Liang C."/>
            <person name="Lipzen A."/>
            <person name="Lutzoni F."/>
            <person name="Magnuson J."/>
            <person name="Mondo S."/>
            <person name="Nolan M."/>
            <person name="Ohm R."/>
            <person name="Pangilinan J."/>
            <person name="Park H.-J."/>
            <person name="Ramirez L."/>
            <person name="Alfaro M."/>
            <person name="Sun H."/>
            <person name="Tritt A."/>
            <person name="Yoshinaga Y."/>
            <person name="Zwiers L.-H."/>
            <person name="Turgeon B."/>
            <person name="Goodwin S."/>
            <person name="Spatafora J."/>
            <person name="Crous P."/>
            <person name="Grigoriev I."/>
        </authorList>
    </citation>
    <scope>NUCLEOTIDE SEQUENCE</scope>
    <source>
        <strain evidence="21">ATCC 36951</strain>
    </source>
</reference>
<dbReference type="PROSITE" id="PS00530">
    <property type="entry name" value="RNASE_T2_1"/>
    <property type="match status" value="1"/>
</dbReference>
<evidence type="ECO:0000256" key="7">
    <source>
        <dbReference type="ARBA" id="ARBA00022722"/>
    </source>
</evidence>
<evidence type="ECO:0000256" key="9">
    <source>
        <dbReference type="ARBA" id="ARBA00022759"/>
    </source>
</evidence>
<dbReference type="GO" id="GO:0006401">
    <property type="term" value="P:RNA catabolic process"/>
    <property type="evidence" value="ECO:0007669"/>
    <property type="project" value="TreeGrafter"/>
</dbReference>
<keyword evidence="7" id="KW-0540">Nuclease</keyword>
<keyword evidence="9" id="KW-0255">Endonuclease</keyword>
<keyword evidence="8 19" id="KW-0732">Signal</keyword>
<dbReference type="InterPro" id="IPR036430">
    <property type="entry name" value="RNase_T2-like_sf"/>
</dbReference>
<evidence type="ECO:0000256" key="4">
    <source>
        <dbReference type="ARBA" id="ARBA00012571"/>
    </source>
</evidence>
<dbReference type="InterPro" id="IPR001568">
    <property type="entry name" value="RNase_T2-like"/>
</dbReference>
<dbReference type="GO" id="GO:0005775">
    <property type="term" value="C:vacuolar lumen"/>
    <property type="evidence" value="ECO:0007669"/>
    <property type="project" value="UniProtKB-SubCell"/>
</dbReference>
<accession>A0A6A6CRI6</accession>
<dbReference type="PANTHER" id="PTHR11240:SF79">
    <property type="entry name" value="RIBONUCLEASE T2"/>
    <property type="match status" value="1"/>
</dbReference>
<dbReference type="EC" id="4.6.1.19" evidence="4"/>